<dbReference type="PANTHER" id="PTHR46289:SF14">
    <property type="entry name" value="DUF4371 DOMAIN-CONTAINING PROTEIN"/>
    <property type="match status" value="1"/>
</dbReference>
<dbReference type="GO" id="GO:0046983">
    <property type="term" value="F:protein dimerization activity"/>
    <property type="evidence" value="ECO:0007669"/>
    <property type="project" value="InterPro"/>
</dbReference>
<organism evidence="2">
    <name type="scientific">Sipha flava</name>
    <name type="common">yellow sugarcane aphid</name>
    <dbReference type="NCBI Taxonomy" id="143950"/>
    <lineage>
        <taxon>Eukaryota</taxon>
        <taxon>Metazoa</taxon>
        <taxon>Ecdysozoa</taxon>
        <taxon>Arthropoda</taxon>
        <taxon>Hexapoda</taxon>
        <taxon>Insecta</taxon>
        <taxon>Pterygota</taxon>
        <taxon>Neoptera</taxon>
        <taxon>Paraneoptera</taxon>
        <taxon>Hemiptera</taxon>
        <taxon>Sternorrhyncha</taxon>
        <taxon>Aphidomorpha</taxon>
        <taxon>Aphidoidea</taxon>
        <taxon>Aphididae</taxon>
        <taxon>Sipha</taxon>
    </lineage>
</organism>
<dbReference type="GeneID" id="112687968"/>
<sequence length="107" mass="12735">MWRRHCSNTPEEKRPKTLIDTLNFCEFTSYQSIHRFMHIRATLPISVTLSERSFSCFHRLKTYLRNKTAENRLNGLALFNIYRNVKVSCKDILDTMAKIPKWINLTL</sequence>
<evidence type="ECO:0000313" key="4">
    <source>
        <dbReference type="RefSeq" id="XP_025416760.1"/>
    </source>
</evidence>
<evidence type="ECO:0000313" key="3">
    <source>
        <dbReference type="Proteomes" id="UP000694846"/>
    </source>
</evidence>
<dbReference type="OrthoDB" id="6620984at2759"/>
<dbReference type="PANTHER" id="PTHR46289">
    <property type="entry name" value="52 KDA REPRESSOR OF THE INHIBITOR OF THE PROTEIN KINASE-LIKE PROTEIN-RELATED"/>
    <property type="match status" value="1"/>
</dbReference>
<name>A0A2S2QL19_9HEMI</name>
<reference evidence="4" key="2">
    <citation type="submission" date="2025-04" db="UniProtKB">
        <authorList>
            <consortium name="RefSeq"/>
        </authorList>
    </citation>
    <scope>IDENTIFICATION</scope>
    <source>
        <tissue evidence="4">Whole body</tissue>
    </source>
</reference>
<evidence type="ECO:0000259" key="1">
    <source>
        <dbReference type="Pfam" id="PF05699"/>
    </source>
</evidence>
<dbReference type="Proteomes" id="UP000694846">
    <property type="component" value="Unplaced"/>
</dbReference>
<dbReference type="InterPro" id="IPR052958">
    <property type="entry name" value="IFN-induced_PKR_regulator"/>
</dbReference>
<proteinExistence type="predicted"/>
<reference evidence="2" key="1">
    <citation type="submission" date="2018-04" db="EMBL/GenBank/DDBJ databases">
        <title>Transcriptome assembly of Sipha flava.</title>
        <authorList>
            <person name="Scully E.D."/>
            <person name="Geib S.M."/>
            <person name="Palmer N.A."/>
            <person name="Koch K."/>
            <person name="Bradshaw J."/>
            <person name="Heng-Moss T."/>
            <person name="Sarath G."/>
        </authorList>
    </citation>
    <scope>NUCLEOTIDE SEQUENCE</scope>
</reference>
<protein>
    <submittedName>
        <fullName evidence="4">52 kDa repressor of the inhibitor of the protein kinase-like</fullName>
    </submittedName>
</protein>
<gene>
    <name evidence="4" type="primary">LOC112687968</name>
    <name evidence="2" type="ORF">g.108826</name>
</gene>
<dbReference type="Pfam" id="PF05699">
    <property type="entry name" value="Dimer_Tnp_hAT"/>
    <property type="match status" value="1"/>
</dbReference>
<accession>A0A2S2QL19</accession>
<dbReference type="EMBL" id="GGMS01009234">
    <property type="protein sequence ID" value="MBY78437.1"/>
    <property type="molecule type" value="Transcribed_RNA"/>
</dbReference>
<dbReference type="AlphaFoldDB" id="A0A2S2QL19"/>
<dbReference type="RefSeq" id="XP_025416760.1">
    <property type="nucleotide sequence ID" value="XM_025560975.1"/>
</dbReference>
<feature type="domain" description="HAT C-terminal dimerisation" evidence="1">
    <location>
        <begin position="33"/>
        <end position="84"/>
    </location>
</feature>
<dbReference type="InterPro" id="IPR008906">
    <property type="entry name" value="HATC_C_dom"/>
</dbReference>
<evidence type="ECO:0000313" key="2">
    <source>
        <dbReference type="EMBL" id="MBY78437.1"/>
    </source>
</evidence>
<keyword evidence="3" id="KW-1185">Reference proteome</keyword>